<proteinExistence type="predicted"/>
<dbReference type="OrthoDB" id="300780at2759"/>
<name>A0A4U5PL48_STECR</name>
<protein>
    <submittedName>
        <fullName evidence="2">Uncharacterized protein</fullName>
    </submittedName>
</protein>
<sequence length="109" mass="12892">MYAVRKGIVVHDKDAGRLISAWKENLLDRLRKVENKVKQRVYGNWSRLARNSLLVKKVREKVGLLRKKPIEKNQETLSDSDEEKEEQEEGIEQEQWPAAEFPLQDLHKR</sequence>
<evidence type="ECO:0000313" key="2">
    <source>
        <dbReference type="EMBL" id="TKR96764.1"/>
    </source>
</evidence>
<dbReference type="EMBL" id="AZBU02000002">
    <property type="protein sequence ID" value="TKR96764.1"/>
    <property type="molecule type" value="Genomic_DNA"/>
</dbReference>
<gene>
    <name evidence="2" type="ORF">L596_010739</name>
</gene>
<dbReference type="AlphaFoldDB" id="A0A4U5PL48"/>
<reference evidence="2 3" key="1">
    <citation type="journal article" date="2015" name="Genome Biol.">
        <title>Comparative genomics of Steinernema reveals deeply conserved gene regulatory networks.</title>
        <authorList>
            <person name="Dillman A.R."/>
            <person name="Macchietto M."/>
            <person name="Porter C.F."/>
            <person name="Rogers A."/>
            <person name="Williams B."/>
            <person name="Antoshechkin I."/>
            <person name="Lee M.M."/>
            <person name="Goodwin Z."/>
            <person name="Lu X."/>
            <person name="Lewis E.E."/>
            <person name="Goodrich-Blair H."/>
            <person name="Stock S.P."/>
            <person name="Adams B.J."/>
            <person name="Sternberg P.W."/>
            <person name="Mortazavi A."/>
        </authorList>
    </citation>
    <scope>NUCLEOTIDE SEQUENCE [LARGE SCALE GENOMIC DNA]</scope>
    <source>
        <strain evidence="2 3">ALL</strain>
    </source>
</reference>
<reference evidence="2 3" key="2">
    <citation type="journal article" date="2019" name="G3 (Bethesda)">
        <title>Hybrid Assembly of the Genome of the Entomopathogenic Nematode Steinernema carpocapsae Identifies the X-Chromosome.</title>
        <authorList>
            <person name="Serra L."/>
            <person name="Macchietto M."/>
            <person name="Macias-Munoz A."/>
            <person name="McGill C.J."/>
            <person name="Rodriguez I.M."/>
            <person name="Rodriguez B."/>
            <person name="Murad R."/>
            <person name="Mortazavi A."/>
        </authorList>
    </citation>
    <scope>NUCLEOTIDE SEQUENCE [LARGE SCALE GENOMIC DNA]</scope>
    <source>
        <strain evidence="2 3">ALL</strain>
    </source>
</reference>
<feature type="region of interest" description="Disordered" evidence="1">
    <location>
        <begin position="69"/>
        <end position="109"/>
    </location>
</feature>
<accession>A0A4U5PL48</accession>
<evidence type="ECO:0000313" key="3">
    <source>
        <dbReference type="Proteomes" id="UP000298663"/>
    </source>
</evidence>
<evidence type="ECO:0000256" key="1">
    <source>
        <dbReference type="SAM" id="MobiDB-lite"/>
    </source>
</evidence>
<comment type="caution">
    <text evidence="2">The sequence shown here is derived from an EMBL/GenBank/DDBJ whole genome shotgun (WGS) entry which is preliminary data.</text>
</comment>
<keyword evidence="3" id="KW-1185">Reference proteome</keyword>
<feature type="compositionally biased region" description="Acidic residues" evidence="1">
    <location>
        <begin position="78"/>
        <end position="92"/>
    </location>
</feature>
<dbReference type="Proteomes" id="UP000298663">
    <property type="component" value="Unassembled WGS sequence"/>
</dbReference>
<organism evidence="2 3">
    <name type="scientific">Steinernema carpocapsae</name>
    <name type="common">Entomopathogenic nematode</name>
    <dbReference type="NCBI Taxonomy" id="34508"/>
    <lineage>
        <taxon>Eukaryota</taxon>
        <taxon>Metazoa</taxon>
        <taxon>Ecdysozoa</taxon>
        <taxon>Nematoda</taxon>
        <taxon>Chromadorea</taxon>
        <taxon>Rhabditida</taxon>
        <taxon>Tylenchina</taxon>
        <taxon>Panagrolaimomorpha</taxon>
        <taxon>Strongyloidoidea</taxon>
        <taxon>Steinernematidae</taxon>
        <taxon>Steinernema</taxon>
    </lineage>
</organism>